<evidence type="ECO:0000313" key="2">
    <source>
        <dbReference type="EMBL" id="KNE54329.1"/>
    </source>
</evidence>
<dbReference type="OrthoDB" id="5577288at2759"/>
<dbReference type="AlphaFoldDB" id="A0A0L0RW01"/>
<gene>
    <name evidence="2" type="ORF">AMAG_00308</name>
</gene>
<proteinExistence type="predicted"/>
<sequence>MAALHQGDAGAMEPTSTTPLSICDPEPFVETARKLRAIVKTAAPLPMPQALDPAFVVTAPYHAKEPMHISVLFLVMALREAVQHISCIGWPPDALTPSTVDLGPAARAVVTKLACKTFPLICHLLCETLGLPPADDTDVNANWVIGAVEEPDIVPGASGFWSPPYATSDKRPRLLRETILLVSAMIQLIPDPRLHVGPIWSNSVCALPVSTAYLTALAVTLAHPASTLPGKVHPLSAFVPWAKWYMSLPDTHAPNARFVLNALARVLVVLPRHPDHPWTPRDAIALGAALTRSATWIHALVQVPADSTSAAAALDEERDVLAPMLAVAQCAAALGTLTFTPTSPPPPPILTSLLDAITLLASVPHVTASIAHDDHTALRVLRALSLTSALDSPPHAALDRAMATLTTTSIPSIAVNDRAVLTDMAHIPEGRPTTRAHAAWFAVLLAHWDDPTTGLDAVEGETWNGIAEFAAAVEAAEWDGDGWKMAIARALLVPLAGARTQVGVARWVRSVVKMMAGATRRGVVVAVAKTLREAARARPASVGVMVREVVQVMRSRGTGQAGVDPGKWQMVLDVLS</sequence>
<protein>
    <submittedName>
        <fullName evidence="2">Uncharacterized protein</fullName>
    </submittedName>
</protein>
<dbReference type="Proteomes" id="UP000054350">
    <property type="component" value="Unassembled WGS sequence"/>
</dbReference>
<evidence type="ECO:0000313" key="3">
    <source>
        <dbReference type="Proteomes" id="UP000054350"/>
    </source>
</evidence>
<keyword evidence="3" id="KW-1185">Reference proteome</keyword>
<evidence type="ECO:0000256" key="1">
    <source>
        <dbReference type="SAM" id="MobiDB-lite"/>
    </source>
</evidence>
<organism evidence="2 3">
    <name type="scientific">Allomyces macrogynus (strain ATCC 38327)</name>
    <name type="common">Allomyces javanicus var. macrogynus</name>
    <dbReference type="NCBI Taxonomy" id="578462"/>
    <lineage>
        <taxon>Eukaryota</taxon>
        <taxon>Fungi</taxon>
        <taxon>Fungi incertae sedis</taxon>
        <taxon>Blastocladiomycota</taxon>
        <taxon>Blastocladiomycetes</taxon>
        <taxon>Blastocladiales</taxon>
        <taxon>Blastocladiaceae</taxon>
        <taxon>Allomyces</taxon>
    </lineage>
</organism>
<reference evidence="3" key="2">
    <citation type="submission" date="2009-11" db="EMBL/GenBank/DDBJ databases">
        <title>The Genome Sequence of Allomyces macrogynus strain ATCC 38327.</title>
        <authorList>
            <consortium name="The Broad Institute Genome Sequencing Platform"/>
            <person name="Russ C."/>
            <person name="Cuomo C."/>
            <person name="Shea T."/>
            <person name="Young S.K."/>
            <person name="Zeng Q."/>
            <person name="Koehrsen M."/>
            <person name="Haas B."/>
            <person name="Borodovsky M."/>
            <person name="Guigo R."/>
            <person name="Alvarado L."/>
            <person name="Berlin A."/>
            <person name="Borenstein D."/>
            <person name="Chen Z."/>
            <person name="Engels R."/>
            <person name="Freedman E."/>
            <person name="Gellesch M."/>
            <person name="Goldberg J."/>
            <person name="Griggs A."/>
            <person name="Gujja S."/>
            <person name="Heiman D."/>
            <person name="Hepburn T."/>
            <person name="Howarth C."/>
            <person name="Jen D."/>
            <person name="Larson L."/>
            <person name="Lewis B."/>
            <person name="Mehta T."/>
            <person name="Park D."/>
            <person name="Pearson M."/>
            <person name="Roberts A."/>
            <person name="Saif S."/>
            <person name="Shenoy N."/>
            <person name="Sisk P."/>
            <person name="Stolte C."/>
            <person name="Sykes S."/>
            <person name="Walk T."/>
            <person name="White J."/>
            <person name="Yandava C."/>
            <person name="Burger G."/>
            <person name="Gray M.W."/>
            <person name="Holland P.W.H."/>
            <person name="King N."/>
            <person name="Lang F.B.F."/>
            <person name="Roger A.J."/>
            <person name="Ruiz-Trillo I."/>
            <person name="Lander E."/>
            <person name="Nusbaum C."/>
        </authorList>
    </citation>
    <scope>NUCLEOTIDE SEQUENCE [LARGE SCALE GENOMIC DNA]</scope>
    <source>
        <strain evidence="3">ATCC 38327</strain>
    </source>
</reference>
<accession>A0A0L0RW01</accession>
<name>A0A0L0RW01_ALLM3</name>
<dbReference type="VEuPathDB" id="FungiDB:AMAG_00308"/>
<dbReference type="EMBL" id="GG745328">
    <property type="protein sequence ID" value="KNE54329.1"/>
    <property type="molecule type" value="Genomic_DNA"/>
</dbReference>
<reference evidence="2 3" key="1">
    <citation type="submission" date="2009-11" db="EMBL/GenBank/DDBJ databases">
        <title>Annotation of Allomyces macrogynus ATCC 38327.</title>
        <authorList>
            <consortium name="The Broad Institute Genome Sequencing Platform"/>
            <person name="Russ C."/>
            <person name="Cuomo C."/>
            <person name="Burger G."/>
            <person name="Gray M.W."/>
            <person name="Holland P.W.H."/>
            <person name="King N."/>
            <person name="Lang F.B.F."/>
            <person name="Roger A.J."/>
            <person name="Ruiz-Trillo I."/>
            <person name="Young S.K."/>
            <person name="Zeng Q."/>
            <person name="Gargeya S."/>
            <person name="Fitzgerald M."/>
            <person name="Haas B."/>
            <person name="Abouelleil A."/>
            <person name="Alvarado L."/>
            <person name="Arachchi H.M."/>
            <person name="Berlin A."/>
            <person name="Chapman S.B."/>
            <person name="Gearin G."/>
            <person name="Goldberg J."/>
            <person name="Griggs A."/>
            <person name="Gujja S."/>
            <person name="Hansen M."/>
            <person name="Heiman D."/>
            <person name="Howarth C."/>
            <person name="Larimer J."/>
            <person name="Lui A."/>
            <person name="MacDonald P.J.P."/>
            <person name="McCowen C."/>
            <person name="Montmayeur A."/>
            <person name="Murphy C."/>
            <person name="Neiman D."/>
            <person name="Pearson M."/>
            <person name="Priest M."/>
            <person name="Roberts A."/>
            <person name="Saif S."/>
            <person name="Shea T."/>
            <person name="Sisk P."/>
            <person name="Stolte C."/>
            <person name="Sykes S."/>
            <person name="Wortman J."/>
            <person name="Nusbaum C."/>
            <person name="Birren B."/>
        </authorList>
    </citation>
    <scope>NUCLEOTIDE SEQUENCE [LARGE SCALE GENOMIC DNA]</scope>
    <source>
        <strain evidence="2 3">ATCC 38327</strain>
    </source>
</reference>
<feature type="region of interest" description="Disordered" evidence="1">
    <location>
        <begin position="1"/>
        <end position="23"/>
    </location>
</feature>